<dbReference type="FunFam" id="3.40.50.300:FF:000006">
    <property type="entry name" value="DNA-binding transcriptional regulator NtrC"/>
    <property type="match status" value="1"/>
</dbReference>
<evidence type="ECO:0000256" key="4">
    <source>
        <dbReference type="ARBA" id="ARBA00023163"/>
    </source>
</evidence>
<dbReference type="InterPro" id="IPR027417">
    <property type="entry name" value="P-loop_NTPase"/>
</dbReference>
<dbReference type="Pfam" id="PF02954">
    <property type="entry name" value="HTH_8"/>
    <property type="match status" value="1"/>
</dbReference>
<keyword evidence="4" id="KW-0804">Transcription</keyword>
<dbReference type="EMBL" id="LAZR01022015">
    <property type="protein sequence ID" value="KKL83313.1"/>
    <property type="molecule type" value="Genomic_DNA"/>
</dbReference>
<dbReference type="InterPro" id="IPR011006">
    <property type="entry name" value="CheY-like_superfamily"/>
</dbReference>
<dbReference type="Gene3D" id="1.10.8.60">
    <property type="match status" value="1"/>
</dbReference>
<feature type="domain" description="Response regulatory" evidence="6">
    <location>
        <begin position="4"/>
        <end position="118"/>
    </location>
</feature>
<dbReference type="PROSITE" id="PS50045">
    <property type="entry name" value="SIGMA54_INTERACT_4"/>
    <property type="match status" value="1"/>
</dbReference>
<gene>
    <name evidence="7" type="ORF">LCGC14_1976000</name>
</gene>
<evidence type="ECO:0000259" key="5">
    <source>
        <dbReference type="PROSITE" id="PS50045"/>
    </source>
</evidence>
<evidence type="ECO:0000259" key="6">
    <source>
        <dbReference type="PROSITE" id="PS50110"/>
    </source>
</evidence>
<evidence type="ECO:0000256" key="2">
    <source>
        <dbReference type="ARBA" id="ARBA00022840"/>
    </source>
</evidence>
<keyword evidence="3" id="KW-0805">Transcription regulation</keyword>
<dbReference type="InterPro" id="IPR001789">
    <property type="entry name" value="Sig_transdc_resp-reg_receiver"/>
</dbReference>
<dbReference type="GO" id="GO:0043565">
    <property type="term" value="F:sequence-specific DNA binding"/>
    <property type="evidence" value="ECO:0007669"/>
    <property type="project" value="InterPro"/>
</dbReference>
<evidence type="ECO:0000256" key="3">
    <source>
        <dbReference type="ARBA" id="ARBA00023015"/>
    </source>
</evidence>
<dbReference type="SMART" id="SM00382">
    <property type="entry name" value="AAA"/>
    <property type="match status" value="1"/>
</dbReference>
<name>A0A0F9FAS9_9ZZZZ</name>
<feature type="domain" description="Sigma-54 factor interaction" evidence="5">
    <location>
        <begin position="142"/>
        <end position="370"/>
    </location>
</feature>
<dbReference type="Pfam" id="PF00072">
    <property type="entry name" value="Response_reg"/>
    <property type="match status" value="1"/>
</dbReference>
<dbReference type="PROSITE" id="PS50110">
    <property type="entry name" value="RESPONSE_REGULATORY"/>
    <property type="match status" value="1"/>
</dbReference>
<dbReference type="SMART" id="SM00448">
    <property type="entry name" value="REC"/>
    <property type="match status" value="1"/>
</dbReference>
<dbReference type="SUPFAM" id="SSF52540">
    <property type="entry name" value="P-loop containing nucleoside triphosphate hydrolases"/>
    <property type="match status" value="1"/>
</dbReference>
<dbReference type="Pfam" id="PF00158">
    <property type="entry name" value="Sigma54_activat"/>
    <property type="match status" value="1"/>
</dbReference>
<dbReference type="GO" id="GO:0005524">
    <property type="term" value="F:ATP binding"/>
    <property type="evidence" value="ECO:0007669"/>
    <property type="project" value="UniProtKB-KW"/>
</dbReference>
<dbReference type="Gene3D" id="3.40.50.2300">
    <property type="match status" value="1"/>
</dbReference>
<keyword evidence="1" id="KW-0547">Nucleotide-binding</keyword>
<evidence type="ECO:0000256" key="1">
    <source>
        <dbReference type="ARBA" id="ARBA00022741"/>
    </source>
</evidence>
<dbReference type="InterPro" id="IPR009057">
    <property type="entry name" value="Homeodomain-like_sf"/>
</dbReference>
<dbReference type="SUPFAM" id="SSF52172">
    <property type="entry name" value="CheY-like"/>
    <property type="match status" value="1"/>
</dbReference>
<dbReference type="InterPro" id="IPR002197">
    <property type="entry name" value="HTH_Fis"/>
</dbReference>
<dbReference type="Gene3D" id="1.10.10.60">
    <property type="entry name" value="Homeodomain-like"/>
    <property type="match status" value="1"/>
</dbReference>
<dbReference type="SUPFAM" id="SSF46689">
    <property type="entry name" value="Homeodomain-like"/>
    <property type="match status" value="1"/>
</dbReference>
<dbReference type="InterPro" id="IPR003593">
    <property type="entry name" value="AAA+_ATPase"/>
</dbReference>
<dbReference type="Pfam" id="PF25601">
    <property type="entry name" value="AAA_lid_14"/>
    <property type="match status" value="1"/>
</dbReference>
<accession>A0A0F9FAS9</accession>
<dbReference type="InterPro" id="IPR058031">
    <property type="entry name" value="AAA_lid_NorR"/>
</dbReference>
<dbReference type="CDD" id="cd00009">
    <property type="entry name" value="AAA"/>
    <property type="match status" value="1"/>
</dbReference>
<dbReference type="PRINTS" id="PR01590">
    <property type="entry name" value="HTHFIS"/>
</dbReference>
<evidence type="ECO:0000313" key="7">
    <source>
        <dbReference type="EMBL" id="KKL83313.1"/>
    </source>
</evidence>
<keyword evidence="2" id="KW-0067">ATP-binding</keyword>
<dbReference type="PROSITE" id="PS00676">
    <property type="entry name" value="SIGMA54_INTERACT_2"/>
    <property type="match status" value="1"/>
</dbReference>
<reference evidence="7" key="1">
    <citation type="journal article" date="2015" name="Nature">
        <title>Complex archaea that bridge the gap between prokaryotes and eukaryotes.</title>
        <authorList>
            <person name="Spang A."/>
            <person name="Saw J.H."/>
            <person name="Jorgensen S.L."/>
            <person name="Zaremba-Niedzwiedzka K."/>
            <person name="Martijn J."/>
            <person name="Lind A.E."/>
            <person name="van Eijk R."/>
            <person name="Schleper C."/>
            <person name="Guy L."/>
            <person name="Ettema T.J."/>
        </authorList>
    </citation>
    <scope>NUCLEOTIDE SEQUENCE</scope>
</reference>
<dbReference type="PANTHER" id="PTHR32071">
    <property type="entry name" value="TRANSCRIPTIONAL REGULATORY PROTEIN"/>
    <property type="match status" value="1"/>
</dbReference>
<dbReference type="InterPro" id="IPR025943">
    <property type="entry name" value="Sigma_54_int_dom_ATP-bd_2"/>
</dbReference>
<protein>
    <submittedName>
        <fullName evidence="7">Uncharacterized protein</fullName>
    </submittedName>
</protein>
<dbReference type="Gene3D" id="3.40.50.300">
    <property type="entry name" value="P-loop containing nucleotide triphosphate hydrolases"/>
    <property type="match status" value="1"/>
</dbReference>
<dbReference type="AlphaFoldDB" id="A0A0F9FAS9"/>
<dbReference type="GO" id="GO:0000160">
    <property type="term" value="P:phosphorelay signal transduction system"/>
    <property type="evidence" value="ECO:0007669"/>
    <property type="project" value="InterPro"/>
</dbReference>
<organism evidence="7">
    <name type="scientific">marine sediment metagenome</name>
    <dbReference type="NCBI Taxonomy" id="412755"/>
    <lineage>
        <taxon>unclassified sequences</taxon>
        <taxon>metagenomes</taxon>
        <taxon>ecological metagenomes</taxon>
    </lineage>
</organism>
<sequence length="447" mass="50530">MKYRVLLIEDDDIMRVTIVDFLKARGYAVSSHDNGADGLKAFIKEKCSLVITDVRLPDMSGFEVLKAIKNRNLDSQVIIITGYGTIKDAVDAIKLGAFDYITKPFSLDELDVVVTKALEVMKLKEENIWLKKELLSHDIPILLGNTPEMKNVLDLIEKTSQIDSTVLILGENGTGKELVASSIQMKSQRRCEPFIKVNCATLPEHLVESELFGYEKGAFTGAAKMKPGMFERADTGTIFLDELGSLPLFVQSKLLRVLQDGTFERLGGTETRKVDVRVIAATNRDLEKDVKEKVFRRDLFYRVNVISIHMPPLRDKKDDIPQFINYFSEKYSRQFDRSVVFSDDAVRALLDYDFPGNVREIENIVERCIALSDSDTVSVSDLPKCINKRFQKDSTAISLSEVSNNAEKNHIVKTLIVTNRNKTKAAEILGISRKNLWEKMKAYEIDS</sequence>
<dbReference type="GO" id="GO:0006355">
    <property type="term" value="P:regulation of DNA-templated transcription"/>
    <property type="evidence" value="ECO:0007669"/>
    <property type="project" value="InterPro"/>
</dbReference>
<dbReference type="InterPro" id="IPR002078">
    <property type="entry name" value="Sigma_54_int"/>
</dbReference>
<comment type="caution">
    <text evidence="7">The sequence shown here is derived from an EMBL/GenBank/DDBJ whole genome shotgun (WGS) entry which is preliminary data.</text>
</comment>
<proteinExistence type="predicted"/>